<sequence>MALREEFSYPSSDGRHQIHALRWLPEESGPRAVVQLVHGISEHMGRYDSFASYLADHGFAVVGHDHLGHGKTARGRREYGFLGEQNGWTYLVHDAHTLRELTGERFSGLPHFLMGHSMGSFVVRTYLIDYPGTVDGCILSGTGQEPPFLVAFGRGLSGLLLRIKGGNHVSGLVTALSLGAYNRQFRPTRTSADWISRDQAVVDAYVRDPMCRFVPTVGMFHDMMEGLQFISDPRNLRRMDPYTPVYLFSGDADPVGSRGKGVRKVAGFFRESGCRDVTVKLYPGGRHEMLNEINRDTVYQDVLDWLELHIMTKEGG</sequence>
<dbReference type="InterPro" id="IPR029058">
    <property type="entry name" value="AB_hydrolase_fold"/>
</dbReference>
<gene>
    <name evidence="2" type="ORF">IB211_00963c</name>
</gene>
<proteinExistence type="predicted"/>
<accession>A0A0S2W1X3</accession>
<dbReference type="PATRIC" id="fig|1297617.4.peg.977"/>
<dbReference type="RefSeq" id="WP_033116269.1">
    <property type="nucleotide sequence ID" value="NZ_CALICV010000095.1"/>
</dbReference>
<evidence type="ECO:0000313" key="3">
    <source>
        <dbReference type="Proteomes" id="UP000064844"/>
    </source>
</evidence>
<dbReference type="PANTHER" id="PTHR11614">
    <property type="entry name" value="PHOSPHOLIPASE-RELATED"/>
    <property type="match status" value="1"/>
</dbReference>
<reference evidence="2 3" key="1">
    <citation type="journal article" date="2015" name="Nat. Commun.">
        <title>Production of butyrate from lysine and the Amadori product fructoselysine by a human gut commensal.</title>
        <authorList>
            <person name="Bui T.P."/>
            <person name="Ritari J."/>
            <person name="Boeren S."/>
            <person name="de Waard P."/>
            <person name="Plugge C.M."/>
            <person name="de Vos W.M."/>
        </authorList>
    </citation>
    <scope>NUCLEOTIDE SEQUENCE [LARGE SCALE GENOMIC DNA]</scope>
    <source>
        <strain evidence="2 3">AF211</strain>
    </source>
</reference>
<dbReference type="InterPro" id="IPR022742">
    <property type="entry name" value="Hydrolase_4"/>
</dbReference>
<protein>
    <submittedName>
        <fullName evidence="2">Lysophospholipase</fullName>
        <ecNumber evidence="2">3.1.1.23</ecNumber>
        <ecNumber evidence="2">3.1.1.5</ecNumber>
    </submittedName>
</protein>
<dbReference type="AlphaFoldDB" id="A0A0S2W1X3"/>
<feature type="domain" description="Serine aminopeptidase S33" evidence="1">
    <location>
        <begin position="30"/>
        <end position="293"/>
    </location>
</feature>
<keyword evidence="3" id="KW-1185">Reference proteome</keyword>
<dbReference type="SUPFAM" id="SSF53474">
    <property type="entry name" value="alpha/beta-Hydrolases"/>
    <property type="match status" value="1"/>
</dbReference>
<dbReference type="eggNOG" id="COG2267">
    <property type="taxonomic scope" value="Bacteria"/>
</dbReference>
<organism evidence="2 3">
    <name type="scientific">Intestinimonas butyriciproducens</name>
    <dbReference type="NCBI Taxonomy" id="1297617"/>
    <lineage>
        <taxon>Bacteria</taxon>
        <taxon>Bacillati</taxon>
        <taxon>Bacillota</taxon>
        <taxon>Clostridia</taxon>
        <taxon>Eubacteriales</taxon>
        <taxon>Intestinimonas</taxon>
    </lineage>
</organism>
<dbReference type="EMBL" id="CP011307">
    <property type="protein sequence ID" value="ALP93356.1"/>
    <property type="molecule type" value="Genomic_DNA"/>
</dbReference>
<dbReference type="Pfam" id="PF12146">
    <property type="entry name" value="Hydrolase_4"/>
    <property type="match status" value="1"/>
</dbReference>
<dbReference type="KEGG" id="ibu:IB211_00963c"/>
<keyword evidence="2" id="KW-0378">Hydrolase</keyword>
<evidence type="ECO:0000259" key="1">
    <source>
        <dbReference type="Pfam" id="PF12146"/>
    </source>
</evidence>
<evidence type="ECO:0000313" key="2">
    <source>
        <dbReference type="EMBL" id="ALP93356.1"/>
    </source>
</evidence>
<dbReference type="InterPro" id="IPR051044">
    <property type="entry name" value="MAG_DAG_Lipase"/>
</dbReference>
<dbReference type="EC" id="3.1.1.5" evidence="2"/>
<dbReference type="Gene3D" id="3.40.50.1820">
    <property type="entry name" value="alpha/beta hydrolase"/>
    <property type="match status" value="1"/>
</dbReference>
<dbReference type="Proteomes" id="UP000064844">
    <property type="component" value="Chromosome"/>
</dbReference>
<dbReference type="STRING" id="1297617.IB211_00963c"/>
<name>A0A0S2W1X3_9FIRM</name>
<dbReference type="GO" id="GO:0004622">
    <property type="term" value="F:phosphatidylcholine lysophospholipase activity"/>
    <property type="evidence" value="ECO:0007669"/>
    <property type="project" value="UniProtKB-EC"/>
</dbReference>
<dbReference type="GO" id="GO:0047372">
    <property type="term" value="F:monoacylglycerol lipase activity"/>
    <property type="evidence" value="ECO:0007669"/>
    <property type="project" value="UniProtKB-EC"/>
</dbReference>
<dbReference type="EC" id="3.1.1.23" evidence="2"/>
<reference evidence="3" key="2">
    <citation type="submission" date="2015-04" db="EMBL/GenBank/DDBJ databases">
        <title>A butyrogenic pathway from the amino acid lysine in a human gut commensal.</title>
        <authorList>
            <person name="de Vos W.M."/>
            <person name="Bui N.T.P."/>
            <person name="Plugge C.M."/>
            <person name="Ritari J."/>
        </authorList>
    </citation>
    <scope>NUCLEOTIDE SEQUENCE [LARGE SCALE GENOMIC DNA]</scope>
    <source>
        <strain evidence="3">AF211</strain>
    </source>
</reference>